<feature type="region of interest" description="Disordered" evidence="1">
    <location>
        <begin position="1"/>
        <end position="31"/>
    </location>
</feature>
<evidence type="ECO:0000313" key="3">
    <source>
        <dbReference type="Proteomes" id="UP001183809"/>
    </source>
</evidence>
<reference evidence="3" key="1">
    <citation type="submission" date="2023-07" db="EMBL/GenBank/DDBJ databases">
        <title>30 novel species of actinomycetes from the DSMZ collection.</title>
        <authorList>
            <person name="Nouioui I."/>
        </authorList>
    </citation>
    <scope>NUCLEOTIDE SEQUENCE [LARGE SCALE GENOMIC DNA]</scope>
    <source>
        <strain evidence="3">DSM 41699</strain>
    </source>
</reference>
<organism evidence="2 3">
    <name type="scientific">Streptomyces gibsoniae</name>
    <dbReference type="NCBI Taxonomy" id="3075529"/>
    <lineage>
        <taxon>Bacteria</taxon>
        <taxon>Bacillati</taxon>
        <taxon>Actinomycetota</taxon>
        <taxon>Actinomycetes</taxon>
        <taxon>Kitasatosporales</taxon>
        <taxon>Streptomycetaceae</taxon>
        <taxon>Streptomyces</taxon>
    </lineage>
</organism>
<comment type="caution">
    <text evidence="2">The sequence shown here is derived from an EMBL/GenBank/DDBJ whole genome shotgun (WGS) entry which is preliminary data.</text>
</comment>
<name>A0ABU2TZ24_9ACTN</name>
<dbReference type="Proteomes" id="UP001183809">
    <property type="component" value="Unassembled WGS sequence"/>
</dbReference>
<dbReference type="RefSeq" id="WP_311697740.1">
    <property type="nucleotide sequence ID" value="NZ_JAVREY010000034.1"/>
</dbReference>
<sequence length="74" mass="8062">MTFDDPMPNAEASEKNGSGQTDERSPDDQNGHVIVPAIFHRVFSSAVGISVTRRPRASVARALFFCHAMVSDTQ</sequence>
<gene>
    <name evidence="2" type="ORF">RM764_24940</name>
</gene>
<dbReference type="EMBL" id="JAVREY010000034">
    <property type="protein sequence ID" value="MDT0466217.1"/>
    <property type="molecule type" value="Genomic_DNA"/>
</dbReference>
<protein>
    <submittedName>
        <fullName evidence="2">Uncharacterized protein</fullName>
    </submittedName>
</protein>
<proteinExistence type="predicted"/>
<evidence type="ECO:0000313" key="2">
    <source>
        <dbReference type="EMBL" id="MDT0466217.1"/>
    </source>
</evidence>
<accession>A0ABU2TZ24</accession>
<feature type="compositionally biased region" description="Basic and acidic residues" evidence="1">
    <location>
        <begin position="21"/>
        <end position="30"/>
    </location>
</feature>
<evidence type="ECO:0000256" key="1">
    <source>
        <dbReference type="SAM" id="MobiDB-lite"/>
    </source>
</evidence>
<keyword evidence="3" id="KW-1185">Reference proteome</keyword>